<evidence type="ECO:0000259" key="3">
    <source>
        <dbReference type="Pfam" id="PF13439"/>
    </source>
</evidence>
<feature type="domain" description="Glycosyltransferase subfamily 4-like N-terminal" evidence="3">
    <location>
        <begin position="14"/>
        <end position="182"/>
    </location>
</feature>
<dbReference type="SUPFAM" id="SSF53756">
    <property type="entry name" value="UDP-Glycosyltransferase/glycogen phosphorylase"/>
    <property type="match status" value="1"/>
</dbReference>
<evidence type="ECO:0000313" key="4">
    <source>
        <dbReference type="EMBL" id="VAX36749.1"/>
    </source>
</evidence>
<organism evidence="4">
    <name type="scientific">hydrothermal vent metagenome</name>
    <dbReference type="NCBI Taxonomy" id="652676"/>
    <lineage>
        <taxon>unclassified sequences</taxon>
        <taxon>metagenomes</taxon>
        <taxon>ecological metagenomes</taxon>
    </lineage>
</organism>
<proteinExistence type="predicted"/>
<dbReference type="SUPFAM" id="SSF56219">
    <property type="entry name" value="DNase I-like"/>
    <property type="match status" value="1"/>
</dbReference>
<dbReference type="GO" id="GO:0016757">
    <property type="term" value="F:glycosyltransferase activity"/>
    <property type="evidence" value="ECO:0007669"/>
    <property type="project" value="TreeGrafter"/>
</dbReference>
<dbReference type="Gene3D" id="3.60.10.10">
    <property type="entry name" value="Endonuclease/exonuclease/phosphatase"/>
    <property type="match status" value="1"/>
</dbReference>
<dbReference type="InterPro" id="IPR017850">
    <property type="entry name" value="Alkaline_phosphatase_core_sf"/>
</dbReference>
<reference evidence="4" key="1">
    <citation type="submission" date="2018-06" db="EMBL/GenBank/DDBJ databases">
        <authorList>
            <person name="Zhirakovskaya E."/>
        </authorList>
    </citation>
    <scope>NUCLEOTIDE SEQUENCE</scope>
</reference>
<evidence type="ECO:0000259" key="2">
    <source>
        <dbReference type="Pfam" id="PF03372"/>
    </source>
</evidence>
<dbReference type="PANTHER" id="PTHR45947">
    <property type="entry name" value="SULFOQUINOVOSYL TRANSFERASE SQD2"/>
    <property type="match status" value="1"/>
</dbReference>
<dbReference type="InterPro" id="IPR028098">
    <property type="entry name" value="Glyco_trans_4-like_N"/>
</dbReference>
<dbReference type="InterPro" id="IPR050194">
    <property type="entry name" value="Glycosyltransferase_grp1"/>
</dbReference>
<dbReference type="Gene3D" id="3.40.50.2000">
    <property type="entry name" value="Glycogen Phosphorylase B"/>
    <property type="match status" value="2"/>
</dbReference>
<dbReference type="AlphaFoldDB" id="A0A3B1D3L9"/>
<keyword evidence="1" id="KW-0812">Transmembrane</keyword>
<feature type="transmembrane region" description="Helical" evidence="1">
    <location>
        <begin position="648"/>
        <end position="668"/>
    </location>
</feature>
<accession>A0A3B1D3L9</accession>
<dbReference type="InterPro" id="IPR036691">
    <property type="entry name" value="Endo/exonu/phosph_ase_sf"/>
</dbReference>
<feature type="domain" description="Endonuclease/exonuclease/phosphatase" evidence="2">
    <location>
        <begin position="977"/>
        <end position="1207"/>
    </location>
</feature>
<dbReference type="EMBL" id="UOGJ01000110">
    <property type="protein sequence ID" value="VAX36749.1"/>
    <property type="molecule type" value="Genomic_DNA"/>
</dbReference>
<protein>
    <recommendedName>
        <fullName evidence="5">Glycosyltransferase</fullName>
    </recommendedName>
</protein>
<gene>
    <name evidence="4" type="ORF">MNBD_UNCLBAC01-1263</name>
</gene>
<feature type="transmembrane region" description="Helical" evidence="1">
    <location>
        <begin position="613"/>
        <end position="636"/>
    </location>
</feature>
<dbReference type="Gene3D" id="3.40.720.10">
    <property type="entry name" value="Alkaline Phosphatase, subunit A"/>
    <property type="match status" value="1"/>
</dbReference>
<evidence type="ECO:0008006" key="5">
    <source>
        <dbReference type="Google" id="ProtNLM"/>
    </source>
</evidence>
<keyword evidence="1" id="KW-0472">Membrane</keyword>
<dbReference type="SUPFAM" id="SSF53649">
    <property type="entry name" value="Alkaline phosphatase-like"/>
    <property type="match status" value="1"/>
</dbReference>
<dbReference type="InterPro" id="IPR005135">
    <property type="entry name" value="Endo/exonuclease/phosphatase"/>
</dbReference>
<keyword evidence="1" id="KW-1133">Transmembrane helix</keyword>
<dbReference type="Pfam" id="PF13692">
    <property type="entry name" value="Glyco_trans_1_4"/>
    <property type="match status" value="1"/>
</dbReference>
<dbReference type="Pfam" id="PF03372">
    <property type="entry name" value="Exo_endo_phos"/>
    <property type="match status" value="1"/>
</dbReference>
<dbReference type="Pfam" id="PF13439">
    <property type="entry name" value="Glyco_transf_4"/>
    <property type="match status" value="1"/>
</dbReference>
<evidence type="ECO:0000256" key="1">
    <source>
        <dbReference type="SAM" id="Phobius"/>
    </source>
</evidence>
<dbReference type="PANTHER" id="PTHR45947:SF3">
    <property type="entry name" value="SULFOQUINOVOSYL TRANSFERASE SQD2"/>
    <property type="match status" value="1"/>
</dbReference>
<sequence length="1216" mass="137900">MKILQLTNTYTPIVGGVERSIRSFTTEFQKKGHEVIIVAPSFEGMPKKEEGVVRLAAIQNFNHTDFSVNLPVPGIVTKLMHDFKPDVVHSHHPFLIGDIALRLCGQYDIPLVFTYHTMFEEYIHYLPFHNELVRRFVVELSAGYANLADQVVVPTESVRSILEGRGVESPMAVIPTGIDVERFSRGDRQKIRKALSIPPEVFVVGHIGRLAPEKNLAFLAEAIVCFLKKAKSAHFLIGGQGPMESVMRKIFHDQGVSRRVHFVGLLHNQRLVDAYHAMDIFAFASTTETQGVVLTEAMAAGVPVVAVDALGSRDIIKDGENGCLVLRQDNDDFVKALCWCANRRFNDFLRMKQLSLKVAERFSAKQSAREVLSIYQNVKVVQDKSEQTKHTVWSTVLHRIKTEWEMAKNFAEAGGAALRSSRKHSHHPVEHWILKGRRFLRKSAWASRFLKLSQHKGSQTYPGLVLIQIDGLSKKQLERAMKEGSVPFLKRLIKREHYRLHPFYSGMPSSTPSVQGELFYGVKQAVPAFAFFDHKVKRIFRMYDGDAAVVVEQRLADGPHQNLLDEGSSYSNVFSGGAKEMHFCAVSLGLHRLWKNVNIVGALWFMFTHAWTLIWTTICVVLEFVLALLDCIYGILKGYNWRKELKFVLTRPAICILLRNLITLGAIIDVERGLPIIHMNFLGFDEQAHRRGPSSRFAHHALPGIDRVIAKIYYHALHSSRRNYDVWIYSDHGQEDVISYWKKYGKSVRQKVAEVFTEFESMAEHRAEHNGMTAQRFRYFGKGFLQRLFLGADFDEKFIKGKLVVTAIGPTANVYFPRKLSCQEKESFAKRLVAEAHIPLVLVPAEGKHVDAFNRQGKFSLPEDARTVLGDHPYLEKVTKDLIQVCHHPDAGSFTLCGWRPDAKSYSFPIENGSHAGPGIEETNAFALVPADIHLNHSEQECVLTKDIRRAALRHLGRMSKNKIVVDPLQKNIIRIMTYNVHSCVGMDGKIIPERIARVIGRYEPDIVALQELDVSRKRTGGVDQAYIIAKHLEMMYHFHPSICLEEEQYGDAILSRYPMQLIKAGELPGQEMNAKWEPRGAIWAVIHIDEKRHINIINTHLGLRTQERLKQVKFLIGSQWLGHKDCQGPTVFCGDFNAMPNSLLCRNIKKEGFRDIQEDLDGHKAHSTWFSQCPIGRIDHIFVGPGIKVAKVEIAKTKLDRLASDHLPLVAEIYV</sequence>
<name>A0A3B1D3L9_9ZZZZ</name>